<dbReference type="AlphaFoldDB" id="A0A9Q3YW29"/>
<organism evidence="1 2">
    <name type="scientific">Chryseobacterium turcicum</name>
    <dbReference type="NCBI Taxonomy" id="2898076"/>
    <lineage>
        <taxon>Bacteria</taxon>
        <taxon>Pseudomonadati</taxon>
        <taxon>Bacteroidota</taxon>
        <taxon>Flavobacteriia</taxon>
        <taxon>Flavobacteriales</taxon>
        <taxon>Weeksellaceae</taxon>
        <taxon>Chryseobacterium group</taxon>
        <taxon>Chryseobacterium</taxon>
    </lineage>
</organism>
<proteinExistence type="predicted"/>
<dbReference type="Proteomes" id="UP001108025">
    <property type="component" value="Unassembled WGS sequence"/>
</dbReference>
<reference evidence="1" key="1">
    <citation type="submission" date="2021-11" db="EMBL/GenBank/DDBJ databases">
        <title>Description of novel Chryseobacterium species.</title>
        <authorList>
            <person name="Saticioglu I.B."/>
            <person name="Ay H."/>
            <person name="Altun S."/>
            <person name="Duman M."/>
        </authorList>
    </citation>
    <scope>NUCLEOTIDE SEQUENCE</scope>
    <source>
        <strain evidence="1">C-17</strain>
    </source>
</reference>
<evidence type="ECO:0000313" key="1">
    <source>
        <dbReference type="EMBL" id="MCD1118106.1"/>
    </source>
</evidence>
<comment type="caution">
    <text evidence="1">The sequence shown here is derived from an EMBL/GenBank/DDBJ whole genome shotgun (WGS) entry which is preliminary data.</text>
</comment>
<keyword evidence="2" id="KW-1185">Reference proteome</keyword>
<name>A0A9Q3YW29_9FLAO</name>
<evidence type="ECO:0000313" key="2">
    <source>
        <dbReference type="Proteomes" id="UP001108025"/>
    </source>
</evidence>
<gene>
    <name evidence="1" type="ORF">LO744_14685</name>
</gene>
<protein>
    <submittedName>
        <fullName evidence="1">Uncharacterized protein</fullName>
    </submittedName>
</protein>
<sequence>MENTTETVIEDYHFVLQKFINLTLFGKVGKPNFSKNNDEIEIQKSLLDFYHLLQNQSEEISNETINLYYKKIITNYRKKIKNEDLVDLMNCYGFSNVRIVNNIFRLLDTKDNLKDIDTQKQDNEILEKLIWTKEFPDEMKNYLHVQFFDFLKFIPYESKVVTKEHYLFLVDRYVRQYDYNKVLNIAYQNFDEID</sequence>
<dbReference type="RefSeq" id="WP_230670406.1">
    <property type="nucleotide sequence ID" value="NZ_JAJNAY010000001.1"/>
</dbReference>
<accession>A0A9Q3YW29</accession>
<dbReference type="EMBL" id="JAJNAY010000001">
    <property type="protein sequence ID" value="MCD1118106.1"/>
    <property type="molecule type" value="Genomic_DNA"/>
</dbReference>